<dbReference type="EMBL" id="JAPNTZ010000010">
    <property type="protein sequence ID" value="MCY1141704.1"/>
    <property type="molecule type" value="Genomic_DNA"/>
</dbReference>
<comment type="caution">
    <text evidence="4">The sequence shown here is derived from an EMBL/GenBank/DDBJ whole genome shotgun (WGS) entry which is preliminary data.</text>
</comment>
<dbReference type="SMART" id="SM00278">
    <property type="entry name" value="HhH1"/>
    <property type="match status" value="2"/>
</dbReference>
<name>A0ABT4B5D5_9ACTN</name>
<dbReference type="InterPro" id="IPR019554">
    <property type="entry name" value="Soluble_ligand-bd"/>
</dbReference>
<proteinExistence type="predicted"/>
<reference evidence="4" key="1">
    <citation type="submission" date="2022-11" db="EMBL/GenBank/DDBJ databases">
        <authorList>
            <person name="Somphong A."/>
            <person name="Phongsopitanun W."/>
        </authorList>
    </citation>
    <scope>NUCLEOTIDE SEQUENCE</scope>
    <source>
        <strain evidence="4">Pm04-4</strain>
    </source>
</reference>
<dbReference type="PANTHER" id="PTHR21180:SF32">
    <property type="entry name" value="ENDONUCLEASE_EXONUCLEASE_PHOSPHATASE FAMILY DOMAIN-CONTAINING PROTEIN 1"/>
    <property type="match status" value="1"/>
</dbReference>
<dbReference type="Proteomes" id="UP001151002">
    <property type="component" value="Unassembled WGS sequence"/>
</dbReference>
<dbReference type="PANTHER" id="PTHR21180">
    <property type="entry name" value="ENDONUCLEASE/EXONUCLEASE/PHOSPHATASE FAMILY DOMAIN-CONTAINING PROTEIN 1"/>
    <property type="match status" value="1"/>
</dbReference>
<keyword evidence="4" id="KW-0238">DNA-binding</keyword>
<evidence type="ECO:0000256" key="2">
    <source>
        <dbReference type="SAM" id="Phobius"/>
    </source>
</evidence>
<accession>A0ABT4B5D5</accession>
<evidence type="ECO:0000313" key="5">
    <source>
        <dbReference type="Proteomes" id="UP001151002"/>
    </source>
</evidence>
<dbReference type="GO" id="GO:0003677">
    <property type="term" value="F:DNA binding"/>
    <property type="evidence" value="ECO:0007669"/>
    <property type="project" value="UniProtKB-KW"/>
</dbReference>
<dbReference type="InterPro" id="IPR051675">
    <property type="entry name" value="Endo/Exo/Phosphatase_dom_1"/>
</dbReference>
<protein>
    <submittedName>
        <fullName evidence="4">ComEA family DNA-binding protein</fullName>
    </submittedName>
</protein>
<dbReference type="InterPro" id="IPR010994">
    <property type="entry name" value="RuvA_2-like"/>
</dbReference>
<evidence type="ECO:0000313" key="4">
    <source>
        <dbReference type="EMBL" id="MCY1141704.1"/>
    </source>
</evidence>
<keyword evidence="2" id="KW-0472">Membrane</keyword>
<dbReference type="SUPFAM" id="SSF47781">
    <property type="entry name" value="RuvA domain 2-like"/>
    <property type="match status" value="1"/>
</dbReference>
<feature type="domain" description="Helix-hairpin-helix DNA-binding motif class 1" evidence="3">
    <location>
        <begin position="182"/>
        <end position="201"/>
    </location>
</feature>
<dbReference type="Pfam" id="PF12836">
    <property type="entry name" value="HHH_3"/>
    <property type="match status" value="1"/>
</dbReference>
<keyword evidence="5" id="KW-1185">Reference proteome</keyword>
<feature type="region of interest" description="Disordered" evidence="1">
    <location>
        <begin position="62"/>
        <end position="83"/>
    </location>
</feature>
<keyword evidence="2" id="KW-1133">Transmembrane helix</keyword>
<dbReference type="Gene3D" id="1.10.150.320">
    <property type="entry name" value="Photosystem II 12 kDa extrinsic protein"/>
    <property type="match status" value="1"/>
</dbReference>
<evidence type="ECO:0000256" key="1">
    <source>
        <dbReference type="SAM" id="MobiDB-lite"/>
    </source>
</evidence>
<dbReference type="Pfam" id="PF10531">
    <property type="entry name" value="SLBB"/>
    <property type="match status" value="1"/>
</dbReference>
<dbReference type="InterPro" id="IPR003583">
    <property type="entry name" value="Hlx-hairpin-Hlx_DNA-bd_motif"/>
</dbReference>
<gene>
    <name evidence="4" type="ORF">OWR29_27215</name>
</gene>
<keyword evidence="2" id="KW-0812">Transmembrane</keyword>
<feature type="domain" description="Helix-hairpin-helix DNA-binding motif class 1" evidence="3">
    <location>
        <begin position="212"/>
        <end position="231"/>
    </location>
</feature>
<organism evidence="4 5">
    <name type="scientific">Paractinoplanes pyxinae</name>
    <dbReference type="NCBI Taxonomy" id="2997416"/>
    <lineage>
        <taxon>Bacteria</taxon>
        <taxon>Bacillati</taxon>
        <taxon>Actinomycetota</taxon>
        <taxon>Actinomycetes</taxon>
        <taxon>Micromonosporales</taxon>
        <taxon>Micromonosporaceae</taxon>
        <taxon>Paractinoplanes</taxon>
    </lineage>
</organism>
<sequence>MTGAGAFGGSEEGGGRRFGLGAFDPGRRGVRALAAVAALVILVAAVLAWRARPQVDPVAPPPLGAVESGSGDGEAAPPVAGRGSASAPAEVVVAVGGKVRKPGLVRLAPGARVADALTAAGGADPGVDVAVLNLARKVVDGELIMVGVTPPPGAVPPAGAGPAAGGTPGAGSPVNLNTATLADLDGLPGVGPVLAQRILDARDAQGGFRAVSDLRKVDGIGDARYEQLKGLVTV</sequence>
<evidence type="ECO:0000259" key="3">
    <source>
        <dbReference type="SMART" id="SM00278"/>
    </source>
</evidence>
<feature type="transmembrane region" description="Helical" evidence="2">
    <location>
        <begin position="30"/>
        <end position="49"/>
    </location>
</feature>